<dbReference type="RefSeq" id="WP_191124122.1">
    <property type="nucleotide sequence ID" value="NZ_JACXWY010000005.1"/>
</dbReference>
<organism evidence="1 2">
    <name type="scientific">Bosea spartocytisi</name>
    <dbReference type="NCBI Taxonomy" id="2773451"/>
    <lineage>
        <taxon>Bacteria</taxon>
        <taxon>Pseudomonadati</taxon>
        <taxon>Pseudomonadota</taxon>
        <taxon>Alphaproteobacteria</taxon>
        <taxon>Hyphomicrobiales</taxon>
        <taxon>Boseaceae</taxon>
        <taxon>Bosea</taxon>
    </lineage>
</organism>
<dbReference type="Proteomes" id="UP000619295">
    <property type="component" value="Unassembled WGS sequence"/>
</dbReference>
<gene>
    <name evidence="1" type="ORF">IED13_10285</name>
</gene>
<accession>A0A927HY42</accession>
<sequence>MSLCLAAGALLVSLGHGEITLGWRHSVQKTLWEEVWRETPAGLVLVEARIEGSGAGMDPPHGARLIDGFWRWHPSLPALPEVVLRRSGATADWRLCMDGACKPMSDYLPAEADPVRLKVCE</sequence>
<dbReference type="EMBL" id="JACXWY010000005">
    <property type="protein sequence ID" value="MBD3846085.1"/>
    <property type="molecule type" value="Genomic_DNA"/>
</dbReference>
<keyword evidence="2" id="KW-1185">Reference proteome</keyword>
<reference evidence="1" key="1">
    <citation type="submission" date="2020-09" db="EMBL/GenBank/DDBJ databases">
        <title>Bosea spartocytisi sp. nov. a root nodule endophyte of Spartocytisus supranubius in the high mountain ecosystem fo the Teide National Park (Canary Islands, Spain).</title>
        <authorList>
            <person name="Pulido-Suarez L."/>
            <person name="Peix A."/>
            <person name="Igual J.M."/>
            <person name="Socas-Perez N."/>
            <person name="Velazquez E."/>
            <person name="Flores-Felix J.D."/>
            <person name="Leon-Barrios M."/>
        </authorList>
    </citation>
    <scope>NUCLEOTIDE SEQUENCE</scope>
    <source>
        <strain evidence="1">SSUT16</strain>
    </source>
</reference>
<comment type="caution">
    <text evidence="1">The sequence shown here is derived from an EMBL/GenBank/DDBJ whole genome shotgun (WGS) entry which is preliminary data.</text>
</comment>
<dbReference type="AlphaFoldDB" id="A0A927HY42"/>
<dbReference type="InterPro" id="IPR015001">
    <property type="entry name" value="DUF1850"/>
</dbReference>
<dbReference type="Pfam" id="PF08905">
    <property type="entry name" value="DUF1850"/>
    <property type="match status" value="1"/>
</dbReference>
<name>A0A927HY42_9HYPH</name>
<proteinExistence type="predicted"/>
<protein>
    <submittedName>
        <fullName evidence="1">DUF1850 domain-containing protein</fullName>
    </submittedName>
</protein>
<evidence type="ECO:0000313" key="1">
    <source>
        <dbReference type="EMBL" id="MBD3846085.1"/>
    </source>
</evidence>
<evidence type="ECO:0000313" key="2">
    <source>
        <dbReference type="Proteomes" id="UP000619295"/>
    </source>
</evidence>